<dbReference type="InterPro" id="IPR002156">
    <property type="entry name" value="RNaseH_domain"/>
</dbReference>
<comment type="subunit">
    <text evidence="5">Monomer.</text>
</comment>
<comment type="similarity">
    <text evidence="4">Belongs to the RNase H family.</text>
</comment>
<evidence type="ECO:0000256" key="9">
    <source>
        <dbReference type="ARBA" id="ARBA00022723"/>
    </source>
</evidence>
<comment type="function">
    <text evidence="3">Endonuclease that specifically degrades the RNA of RNA-DNA hybrids.</text>
</comment>
<dbReference type="GO" id="GO:0000287">
    <property type="term" value="F:magnesium ion binding"/>
    <property type="evidence" value="ECO:0007669"/>
    <property type="project" value="InterPro"/>
</dbReference>
<evidence type="ECO:0000256" key="2">
    <source>
        <dbReference type="ARBA" id="ARBA00001946"/>
    </source>
</evidence>
<dbReference type="Pfam" id="PF01693">
    <property type="entry name" value="Cauli_VI"/>
    <property type="match status" value="1"/>
</dbReference>
<comment type="catalytic activity">
    <reaction evidence="1">
        <text>Endonucleolytic cleavage to 5'-phosphomonoester.</text>
        <dbReference type="EC" id="3.1.26.4"/>
    </reaction>
</comment>
<evidence type="ECO:0000313" key="14">
    <source>
        <dbReference type="EMBL" id="VAW33323.1"/>
    </source>
</evidence>
<evidence type="ECO:0000256" key="8">
    <source>
        <dbReference type="ARBA" id="ARBA00022722"/>
    </source>
</evidence>
<dbReference type="Gene3D" id="3.40.970.10">
    <property type="entry name" value="Ribonuclease H1, N-terminal domain"/>
    <property type="match status" value="1"/>
</dbReference>
<dbReference type="PROSITE" id="PS50879">
    <property type="entry name" value="RNASE_H_1"/>
    <property type="match status" value="1"/>
</dbReference>
<protein>
    <recommendedName>
        <fullName evidence="7">Ribonuclease H</fullName>
        <ecNumber evidence="6">3.1.26.4</ecNumber>
    </recommendedName>
</protein>
<evidence type="ECO:0000256" key="1">
    <source>
        <dbReference type="ARBA" id="ARBA00000077"/>
    </source>
</evidence>
<dbReference type="InterPro" id="IPR009027">
    <property type="entry name" value="Ribosomal_bL9/RNase_H1_N"/>
</dbReference>
<evidence type="ECO:0000256" key="7">
    <source>
        <dbReference type="ARBA" id="ARBA00017721"/>
    </source>
</evidence>
<dbReference type="SUPFAM" id="SSF55658">
    <property type="entry name" value="L9 N-domain-like"/>
    <property type="match status" value="1"/>
</dbReference>
<dbReference type="GO" id="GO:0003676">
    <property type="term" value="F:nucleic acid binding"/>
    <property type="evidence" value="ECO:0007669"/>
    <property type="project" value="InterPro"/>
</dbReference>
<name>A0A3B0UYU5_9ZZZZ</name>
<evidence type="ECO:0000256" key="5">
    <source>
        <dbReference type="ARBA" id="ARBA00011245"/>
    </source>
</evidence>
<gene>
    <name evidence="14" type="ORF">MNBD_DELTA03-630</name>
</gene>
<keyword evidence="11 14" id="KW-0378">Hydrolase</keyword>
<dbReference type="EC" id="3.1.26.4" evidence="6"/>
<dbReference type="PIRSF" id="PIRSF036852">
    <property type="entry name" value="Ribonuclease_H1_euk"/>
    <property type="match status" value="1"/>
</dbReference>
<sequence length="238" mass="26451">MAKKKYYAVAVGRETGIFDNWPLAAAQVKGCPGARFKGFLTRREAEEWLKNPQYTTGAVKSAKRKRPPETKIKALKNHAGLVIYTDGGSINNPGPGGYGAVIIDYDLEPAGRREISGGYRLTTNNRMELMACIAALRSLGDSERPIALYSDSSYVVNAINKGWARKWRRNGWLKSDKKPALNADLWEELLNLTAGLTITFNWVKGHAGNPLNERCDQLAVQNARQNNLPVDLGYEERN</sequence>
<proteinExistence type="inferred from homology"/>
<feature type="domain" description="RNase H type-1" evidence="13">
    <location>
        <begin position="77"/>
        <end position="224"/>
    </location>
</feature>
<dbReference type="InterPro" id="IPR012337">
    <property type="entry name" value="RNaseH-like_sf"/>
</dbReference>
<organism evidence="14">
    <name type="scientific">hydrothermal vent metagenome</name>
    <dbReference type="NCBI Taxonomy" id="652676"/>
    <lineage>
        <taxon>unclassified sequences</taxon>
        <taxon>metagenomes</taxon>
        <taxon>ecological metagenomes</taxon>
    </lineage>
</organism>
<keyword evidence="12" id="KW-0460">Magnesium</keyword>
<dbReference type="Gene3D" id="3.30.420.10">
    <property type="entry name" value="Ribonuclease H-like superfamily/Ribonuclease H"/>
    <property type="match status" value="1"/>
</dbReference>
<dbReference type="InterPro" id="IPR022892">
    <property type="entry name" value="RNaseHI"/>
</dbReference>
<evidence type="ECO:0000256" key="10">
    <source>
        <dbReference type="ARBA" id="ARBA00022759"/>
    </source>
</evidence>
<keyword evidence="8" id="KW-0540">Nuclease</keyword>
<evidence type="ECO:0000256" key="3">
    <source>
        <dbReference type="ARBA" id="ARBA00004065"/>
    </source>
</evidence>
<dbReference type="InterPro" id="IPR017067">
    <property type="entry name" value="RNase_H1_euk"/>
</dbReference>
<dbReference type="CDD" id="cd09278">
    <property type="entry name" value="RNase_HI_prokaryote_like"/>
    <property type="match status" value="1"/>
</dbReference>
<dbReference type="FunFam" id="3.40.970.10:FF:000002">
    <property type="entry name" value="Ribonuclease H"/>
    <property type="match status" value="1"/>
</dbReference>
<dbReference type="Pfam" id="PF00075">
    <property type="entry name" value="RNase_H"/>
    <property type="match status" value="1"/>
</dbReference>
<comment type="cofactor">
    <cofactor evidence="2">
        <name>Mg(2+)</name>
        <dbReference type="ChEBI" id="CHEBI:18420"/>
    </cofactor>
</comment>
<keyword evidence="9" id="KW-0479">Metal-binding</keyword>
<dbReference type="SUPFAM" id="SSF53098">
    <property type="entry name" value="Ribonuclease H-like"/>
    <property type="match status" value="1"/>
</dbReference>
<evidence type="ECO:0000256" key="4">
    <source>
        <dbReference type="ARBA" id="ARBA00005300"/>
    </source>
</evidence>
<dbReference type="PANTHER" id="PTHR10642">
    <property type="entry name" value="RIBONUCLEASE H1"/>
    <property type="match status" value="1"/>
</dbReference>
<dbReference type="EMBL" id="UOEX01000030">
    <property type="protein sequence ID" value="VAW33323.1"/>
    <property type="molecule type" value="Genomic_DNA"/>
</dbReference>
<dbReference type="InterPro" id="IPR037056">
    <property type="entry name" value="RNase_H1_N_sf"/>
</dbReference>
<dbReference type="NCBIfam" id="NF001236">
    <property type="entry name" value="PRK00203.1"/>
    <property type="match status" value="1"/>
</dbReference>
<dbReference type="PANTHER" id="PTHR10642:SF26">
    <property type="entry name" value="RIBONUCLEASE H1"/>
    <property type="match status" value="1"/>
</dbReference>
<dbReference type="GO" id="GO:0043137">
    <property type="term" value="P:DNA replication, removal of RNA primer"/>
    <property type="evidence" value="ECO:0007669"/>
    <property type="project" value="TreeGrafter"/>
</dbReference>
<dbReference type="HAMAP" id="MF_00042">
    <property type="entry name" value="RNase_H"/>
    <property type="match status" value="1"/>
</dbReference>
<dbReference type="GO" id="GO:0004523">
    <property type="term" value="F:RNA-DNA hybrid ribonuclease activity"/>
    <property type="evidence" value="ECO:0007669"/>
    <property type="project" value="UniProtKB-EC"/>
</dbReference>
<evidence type="ECO:0000256" key="6">
    <source>
        <dbReference type="ARBA" id="ARBA00012180"/>
    </source>
</evidence>
<dbReference type="InterPro" id="IPR036397">
    <property type="entry name" value="RNaseH_sf"/>
</dbReference>
<dbReference type="AlphaFoldDB" id="A0A3B0UYU5"/>
<evidence type="ECO:0000256" key="12">
    <source>
        <dbReference type="ARBA" id="ARBA00022842"/>
    </source>
</evidence>
<evidence type="ECO:0000256" key="11">
    <source>
        <dbReference type="ARBA" id="ARBA00022801"/>
    </source>
</evidence>
<dbReference type="InterPro" id="IPR011320">
    <property type="entry name" value="RNase_H1_N"/>
</dbReference>
<reference evidence="14" key="1">
    <citation type="submission" date="2018-06" db="EMBL/GenBank/DDBJ databases">
        <authorList>
            <person name="Zhirakovskaya E."/>
        </authorList>
    </citation>
    <scope>NUCLEOTIDE SEQUENCE</scope>
</reference>
<evidence type="ECO:0000259" key="13">
    <source>
        <dbReference type="PROSITE" id="PS50879"/>
    </source>
</evidence>
<dbReference type="InterPro" id="IPR050092">
    <property type="entry name" value="RNase_H"/>
</dbReference>
<keyword evidence="10" id="KW-0255">Endonuclease</keyword>
<accession>A0A3B0UYU5</accession>